<proteinExistence type="inferred from homology"/>
<evidence type="ECO:0000256" key="9">
    <source>
        <dbReference type="ARBA" id="ARBA00023065"/>
    </source>
</evidence>
<evidence type="ECO:0000256" key="6">
    <source>
        <dbReference type="ARBA" id="ARBA00022692"/>
    </source>
</evidence>
<keyword evidence="9 12" id="KW-0406">Ion transport</keyword>
<evidence type="ECO:0000256" key="8">
    <source>
        <dbReference type="ARBA" id="ARBA00022989"/>
    </source>
</evidence>
<dbReference type="GO" id="GO:0015078">
    <property type="term" value="F:proton transmembrane transporter activity"/>
    <property type="evidence" value="ECO:0007669"/>
    <property type="project" value="InterPro"/>
</dbReference>
<dbReference type="GO" id="GO:0015986">
    <property type="term" value="P:proton motive force-driven ATP synthesis"/>
    <property type="evidence" value="ECO:0007669"/>
    <property type="project" value="InterPro"/>
</dbReference>
<evidence type="ECO:0000256" key="12">
    <source>
        <dbReference type="RuleBase" id="RU003661"/>
    </source>
</evidence>
<comment type="subcellular location">
    <subcellularLocation>
        <location evidence="1 12">Mitochondrion membrane</location>
        <topology evidence="1 12">Single-pass membrane protein</topology>
    </subcellularLocation>
</comment>
<keyword evidence="5 12" id="KW-0138">CF(0)</keyword>
<keyword evidence="11" id="KW-0472">Membrane</keyword>
<dbReference type="InterPro" id="IPR001421">
    <property type="entry name" value="ATP8_metazoa"/>
</dbReference>
<evidence type="ECO:0000256" key="1">
    <source>
        <dbReference type="ARBA" id="ARBA00004304"/>
    </source>
</evidence>
<dbReference type="AlphaFoldDB" id="A0AAU7BA95"/>
<comment type="subunit">
    <text evidence="3">F-type ATPases have 2 components, CF(1) - the catalytic core - and CF(0) - the membrane proton channel.</text>
</comment>
<geneLocation type="mitochondrion" evidence="13"/>
<accession>A0AAU7BA95</accession>
<evidence type="ECO:0000256" key="3">
    <source>
        <dbReference type="ARBA" id="ARBA00011291"/>
    </source>
</evidence>
<evidence type="ECO:0000256" key="11">
    <source>
        <dbReference type="ARBA" id="ARBA00023136"/>
    </source>
</evidence>
<keyword evidence="8" id="KW-1133">Transmembrane helix</keyword>
<comment type="similarity">
    <text evidence="2 12">Belongs to the ATPase protein 8 family.</text>
</comment>
<keyword evidence="10 12" id="KW-0496">Mitochondrion</keyword>
<evidence type="ECO:0000313" key="13">
    <source>
        <dbReference type="EMBL" id="XBC31397.1"/>
    </source>
</evidence>
<sequence>MPQMAPISWLFMFIMFSLTLLMFCSSNYFLFMASPTQASEKKINFNSFNWKW</sequence>
<dbReference type="GO" id="GO:0045259">
    <property type="term" value="C:proton-transporting ATP synthase complex"/>
    <property type="evidence" value="ECO:0007669"/>
    <property type="project" value="UniProtKB-KW"/>
</dbReference>
<evidence type="ECO:0000256" key="10">
    <source>
        <dbReference type="ARBA" id="ARBA00023128"/>
    </source>
</evidence>
<evidence type="ECO:0000256" key="5">
    <source>
        <dbReference type="ARBA" id="ARBA00022547"/>
    </source>
</evidence>
<gene>
    <name evidence="13" type="primary">ATP8</name>
</gene>
<evidence type="ECO:0000256" key="2">
    <source>
        <dbReference type="ARBA" id="ARBA00008892"/>
    </source>
</evidence>
<keyword evidence="4 12" id="KW-0813">Transport</keyword>
<reference evidence="13" key="1">
    <citation type="journal article" date="2024" name="Roy. Soc. Open Sci.">
        <title>Fossil-calibrated phylogenies of Southern cave weta show dispersal and extinction confound biogeographic signal.</title>
        <authorList>
            <person name="Dowle E.J."/>
            <person name="Trewick S.A."/>
            <person name="Morgan-Richards M."/>
        </authorList>
    </citation>
    <scope>NUCLEOTIDE SEQUENCE</scope>
    <source>
        <tissue evidence="13">Leg</tissue>
    </source>
</reference>
<evidence type="ECO:0000256" key="4">
    <source>
        <dbReference type="ARBA" id="ARBA00022448"/>
    </source>
</evidence>
<dbReference type="EMBL" id="OR551717">
    <property type="protein sequence ID" value="XBC31397.1"/>
    <property type="molecule type" value="Genomic_DNA"/>
</dbReference>
<reference evidence="13" key="2">
    <citation type="submission" date="2024-06" db="EMBL/GenBank/DDBJ databases">
        <authorList>
            <person name="Dowle E.J."/>
            <person name="Trewick S.A."/>
            <person name="Morgan-Richards M."/>
        </authorList>
    </citation>
    <scope>NUCLEOTIDE SEQUENCE</scope>
    <source>
        <tissue evidence="13">Leg</tissue>
    </source>
</reference>
<dbReference type="Pfam" id="PF00895">
    <property type="entry name" value="ATP-synt_8"/>
    <property type="match status" value="1"/>
</dbReference>
<keyword evidence="7 12" id="KW-0375">Hydrogen ion transport</keyword>
<keyword evidence="6 12" id="KW-0812">Transmembrane</keyword>
<protein>
    <recommendedName>
        <fullName evidence="12">ATP synthase complex subunit 8</fullName>
    </recommendedName>
</protein>
<dbReference type="GO" id="GO:0031966">
    <property type="term" value="C:mitochondrial membrane"/>
    <property type="evidence" value="ECO:0007669"/>
    <property type="project" value="UniProtKB-SubCell"/>
</dbReference>
<organism evidence="13">
    <name type="scientific">Pachyrhamma longipes</name>
    <dbReference type="NCBI Taxonomy" id="3073453"/>
    <lineage>
        <taxon>Eukaryota</taxon>
        <taxon>Metazoa</taxon>
        <taxon>Ecdysozoa</taxon>
        <taxon>Arthropoda</taxon>
        <taxon>Hexapoda</taxon>
        <taxon>Insecta</taxon>
        <taxon>Pterygota</taxon>
        <taxon>Neoptera</taxon>
        <taxon>Polyneoptera</taxon>
        <taxon>Orthoptera</taxon>
        <taxon>Ensifera</taxon>
        <taxon>Tettigoniidea</taxon>
        <taxon>Rhaphidophoroidea</taxon>
        <taxon>Rhaphidophoridae</taxon>
        <taxon>Macropathinae</taxon>
        <taxon>Pachyrhamma</taxon>
    </lineage>
</organism>
<name>A0AAU7BA95_9ORTH</name>
<evidence type="ECO:0000256" key="7">
    <source>
        <dbReference type="ARBA" id="ARBA00022781"/>
    </source>
</evidence>